<keyword evidence="2" id="KW-0808">Transferase</keyword>
<dbReference type="GO" id="GO:0032259">
    <property type="term" value="P:methylation"/>
    <property type="evidence" value="ECO:0007669"/>
    <property type="project" value="UniProtKB-KW"/>
</dbReference>
<dbReference type="PANTHER" id="PTHR43619:SF2">
    <property type="entry name" value="S-ADENOSYL-L-METHIONINE-DEPENDENT METHYLTRANSFERASES SUPERFAMILY PROTEIN"/>
    <property type="match status" value="1"/>
</dbReference>
<gene>
    <name evidence="2" type="ORF">SRIMR7_30150</name>
</gene>
<feature type="region of interest" description="Disordered" evidence="1">
    <location>
        <begin position="238"/>
        <end position="257"/>
    </location>
</feature>
<dbReference type="Proteomes" id="UP000829494">
    <property type="component" value="Chromosome"/>
</dbReference>
<dbReference type="Gene3D" id="3.40.50.150">
    <property type="entry name" value="Vaccinia Virus protein VP39"/>
    <property type="match status" value="1"/>
</dbReference>
<accession>A0ABY3Z8D8</accession>
<organism evidence="2 3">
    <name type="scientific">Streptomyces rimosus subsp. rimosus</name>
    <dbReference type="NCBI Taxonomy" id="132474"/>
    <lineage>
        <taxon>Bacteria</taxon>
        <taxon>Bacillati</taxon>
        <taxon>Actinomycetota</taxon>
        <taxon>Actinomycetes</taxon>
        <taxon>Kitasatosporales</taxon>
        <taxon>Streptomycetaceae</taxon>
        <taxon>Streptomyces</taxon>
    </lineage>
</organism>
<keyword evidence="3" id="KW-1185">Reference proteome</keyword>
<evidence type="ECO:0000256" key="1">
    <source>
        <dbReference type="SAM" id="MobiDB-lite"/>
    </source>
</evidence>
<dbReference type="GO" id="GO:0008168">
    <property type="term" value="F:methyltransferase activity"/>
    <property type="evidence" value="ECO:0007669"/>
    <property type="project" value="UniProtKB-KW"/>
</dbReference>
<feature type="compositionally biased region" description="Basic and acidic residues" evidence="1">
    <location>
        <begin position="247"/>
        <end position="257"/>
    </location>
</feature>
<reference evidence="2 3" key="1">
    <citation type="submission" date="2022-03" db="EMBL/GenBank/DDBJ databases">
        <title>Complete genome of Streptomyces rimosus ssp. rimosus R7 (=ATCC 10970).</title>
        <authorList>
            <person name="Beganovic S."/>
            <person name="Ruckert C."/>
            <person name="Busche T."/>
            <person name="Kalinowski J."/>
            <person name="Wittmann C."/>
        </authorList>
    </citation>
    <scope>NUCLEOTIDE SEQUENCE [LARGE SCALE GENOMIC DNA]</scope>
    <source>
        <strain evidence="2 3">R7</strain>
    </source>
</reference>
<dbReference type="SUPFAM" id="SSF53335">
    <property type="entry name" value="S-adenosyl-L-methionine-dependent methyltransferases"/>
    <property type="match status" value="1"/>
</dbReference>
<protein>
    <submittedName>
        <fullName evidence="2">Leucine carboxyl methyltransferase</fullName>
    </submittedName>
</protein>
<evidence type="ECO:0000313" key="3">
    <source>
        <dbReference type="Proteomes" id="UP000829494"/>
    </source>
</evidence>
<dbReference type="InterPro" id="IPR029063">
    <property type="entry name" value="SAM-dependent_MTases_sf"/>
</dbReference>
<dbReference type="EMBL" id="CP094298">
    <property type="protein sequence ID" value="UNZ06422.1"/>
    <property type="molecule type" value="Genomic_DNA"/>
</dbReference>
<proteinExistence type="predicted"/>
<evidence type="ECO:0000313" key="2">
    <source>
        <dbReference type="EMBL" id="UNZ06422.1"/>
    </source>
</evidence>
<sequence length="257" mass="27176">MTGAGGPPVPAAGPVTAAGAPWRAAADAPGCPVSYRFDAVVRAYVHRHPLATVVALGEGLGTAFWRLDNGRLHWLSVEAPETAAVRRMLLPDGPRRRTLACPVTGPGWLDAVRAPERGVVVTARGLLMFLRPPEVRALFAACAERFPGGALVFDAVPRWCAGRTPPAAPPLRWGLNAADLPKIAGAHPNVVAVREVPPPGRGPLAGRLARWRQYVPLLHTPARTVTEIRFGARRTAAARLPGGAAADPERPAGHRSR</sequence>
<dbReference type="PANTHER" id="PTHR43619">
    <property type="entry name" value="S-ADENOSYL-L-METHIONINE-DEPENDENT METHYLTRANSFERASE YKTD-RELATED"/>
    <property type="match status" value="1"/>
</dbReference>
<keyword evidence="2" id="KW-0489">Methyltransferase</keyword>
<name>A0ABY3Z8D8_STRRM</name>